<evidence type="ECO:0000313" key="2">
    <source>
        <dbReference type="EMBL" id="KAK0521295.1"/>
    </source>
</evidence>
<sequence length="126" mass="13448">MLHQRLLRPRGHAQQRLRPRRSYAQKHRLALCATHARTLARITRATASFVSASIYAGDSLSEPSTTSTSSLSRAISALIGSIVRANSAAGSGPQRPYQAGLGERFDDGTAECLDVHAAHLGLGDVT</sequence>
<feature type="non-terminal residue" evidence="2">
    <location>
        <position position="126"/>
    </location>
</feature>
<organism evidence="2 3">
    <name type="scientific">Tilletia horrida</name>
    <dbReference type="NCBI Taxonomy" id="155126"/>
    <lineage>
        <taxon>Eukaryota</taxon>
        <taxon>Fungi</taxon>
        <taxon>Dikarya</taxon>
        <taxon>Basidiomycota</taxon>
        <taxon>Ustilaginomycotina</taxon>
        <taxon>Exobasidiomycetes</taxon>
        <taxon>Tilletiales</taxon>
        <taxon>Tilletiaceae</taxon>
        <taxon>Tilletia</taxon>
    </lineage>
</organism>
<dbReference type="EMBL" id="JAPDMQ010000688">
    <property type="protein sequence ID" value="KAK0521295.1"/>
    <property type="molecule type" value="Genomic_DNA"/>
</dbReference>
<reference evidence="2" key="1">
    <citation type="journal article" date="2023" name="PhytoFront">
        <title>Draft Genome Resources of Seven Strains of Tilletia horrida, Causal Agent of Kernel Smut of Rice.</title>
        <authorList>
            <person name="Khanal S."/>
            <person name="Antony Babu S."/>
            <person name="Zhou X.G."/>
        </authorList>
    </citation>
    <scope>NUCLEOTIDE SEQUENCE</scope>
    <source>
        <strain evidence="2">TX3</strain>
    </source>
</reference>
<feature type="region of interest" description="Disordered" evidence="1">
    <location>
        <begin position="1"/>
        <end position="21"/>
    </location>
</feature>
<proteinExistence type="predicted"/>
<evidence type="ECO:0000256" key="1">
    <source>
        <dbReference type="SAM" id="MobiDB-lite"/>
    </source>
</evidence>
<dbReference type="AlphaFoldDB" id="A0AAN6JN11"/>
<protein>
    <submittedName>
        <fullName evidence="2">Uncharacterized protein</fullName>
    </submittedName>
</protein>
<keyword evidence="3" id="KW-1185">Reference proteome</keyword>
<name>A0AAN6JN11_9BASI</name>
<comment type="caution">
    <text evidence="2">The sequence shown here is derived from an EMBL/GenBank/DDBJ whole genome shotgun (WGS) entry which is preliminary data.</text>
</comment>
<evidence type="ECO:0000313" key="3">
    <source>
        <dbReference type="Proteomes" id="UP001176521"/>
    </source>
</evidence>
<gene>
    <name evidence="2" type="ORF">OC842_006828</name>
</gene>
<accession>A0AAN6JN11</accession>
<dbReference type="Proteomes" id="UP001176521">
    <property type="component" value="Unassembled WGS sequence"/>
</dbReference>